<gene>
    <name evidence="4" type="ORF">T23_02170</name>
</gene>
<evidence type="ECO:0000313" key="5">
    <source>
        <dbReference type="Proteomes" id="UP001432099"/>
    </source>
</evidence>
<name>A0ABN6ZDU4_9FIRM</name>
<evidence type="ECO:0000256" key="1">
    <source>
        <dbReference type="ARBA" id="ARBA00022801"/>
    </source>
</evidence>
<reference evidence="4" key="1">
    <citation type="journal article" date="2024" name="Int. J. Syst. Evol. Microbiol.">
        <title>Turicibacter faecis sp. nov., isolated from faeces of heart failure mouse model.</title>
        <authorList>
            <person name="Imamura Y."/>
            <person name="Motooka D."/>
            <person name="Nakajima Y."/>
            <person name="Ito S."/>
            <person name="Kitakaze M."/>
            <person name="Iida T."/>
            <person name="Nakamura S."/>
        </authorList>
    </citation>
    <scope>NUCLEOTIDE SEQUENCE</scope>
    <source>
        <strain evidence="4">TC023</strain>
    </source>
</reference>
<feature type="region of interest" description="Disordered" evidence="2">
    <location>
        <begin position="437"/>
        <end position="456"/>
    </location>
</feature>
<organism evidence="4 5">
    <name type="scientific">Turicibacter faecis</name>
    <dbReference type="NCBI Taxonomy" id="2963365"/>
    <lineage>
        <taxon>Bacteria</taxon>
        <taxon>Bacillati</taxon>
        <taxon>Bacillota</taxon>
        <taxon>Erysipelotrichia</taxon>
        <taxon>Erysipelotrichales</taxon>
        <taxon>Turicibacteraceae</taxon>
        <taxon>Turicibacter</taxon>
    </lineage>
</organism>
<dbReference type="CDD" id="cd02696">
    <property type="entry name" value="MurNAc-LAA"/>
    <property type="match status" value="1"/>
</dbReference>
<dbReference type="Pfam" id="PF01520">
    <property type="entry name" value="Amidase_3"/>
    <property type="match status" value="1"/>
</dbReference>
<feature type="domain" description="MurNAc-LAA" evidence="3">
    <location>
        <begin position="391"/>
        <end position="603"/>
    </location>
</feature>
<evidence type="ECO:0000256" key="2">
    <source>
        <dbReference type="SAM" id="MobiDB-lite"/>
    </source>
</evidence>
<protein>
    <recommendedName>
        <fullName evidence="3">MurNAc-LAA domain-containing protein</fullName>
    </recommendedName>
</protein>
<keyword evidence="5" id="KW-1185">Reference proteome</keyword>
<dbReference type="Gene3D" id="3.40.630.40">
    <property type="entry name" value="Zn-dependent exopeptidases"/>
    <property type="match status" value="1"/>
</dbReference>
<dbReference type="SUPFAM" id="SSF53187">
    <property type="entry name" value="Zn-dependent exopeptidases"/>
    <property type="match status" value="1"/>
</dbReference>
<keyword evidence="1" id="KW-0378">Hydrolase</keyword>
<dbReference type="InterPro" id="IPR002508">
    <property type="entry name" value="MurNAc-LAA_cat"/>
</dbReference>
<evidence type="ECO:0000259" key="3">
    <source>
        <dbReference type="Pfam" id="PF01520"/>
    </source>
</evidence>
<dbReference type="EMBL" id="AP028127">
    <property type="protein sequence ID" value="BEH90115.1"/>
    <property type="molecule type" value="Genomic_DNA"/>
</dbReference>
<sequence length="630" mass="71821">MAMKKKYRSYSYYPSQRKKKIKINKVRFTLFILSCLLILSGIGFGLKLILTDKVDVSLALTDDLNPKEGESLYRLSLSWEPLKKDAYKEIQININDKSYVLDNTATGFDVDLSAPNTDYKITFQARRKGLFFSKKVKDVIRTFADNERIEQSIADLKIKDHVLLFSHALKKTKEMKFDSEEIRYEIIDVINQSVIEGDVTIKSEDREEVNLQVEIPIEKLVQAPVLALRMRMEINNHTLSIPVQVNKGSQVFKGLDGYELLPQSDNLILVNKDLPHLNYKNHQFYAESLHLNIGTTDILTYQLVDASRNIIVDEAYLEGGNKAIELADLKEGNYVVKLNDLPLYTDEVLSEQWYCILRNGVANHVTLKSENGLLYLIVRSVKEVPEDVYDILIDPGHGGLDGGTVAGELTEANEALKLSKYIASRLEDHGLKVKLTRTEDVDPAGPGKSDYGKSPFYDEGRVEQVYRYQTKYMISNHLNSFNESLEGFEVYSSVINDDDWSSRVSTALKEAGQDPRDSVKSEFRSSEGSYKKYFVCRGSSYEEKYGCLNDSLDYLYIIRETGGALSQSSELVEHNNSYDSIPHYGSETLLIEYAYLDNPKDYKEWIADWKSWGEAVVKATVEYLGVKYQK</sequence>
<proteinExistence type="predicted"/>
<accession>A0ABN6ZDU4</accession>
<dbReference type="Proteomes" id="UP001432099">
    <property type="component" value="Chromosome"/>
</dbReference>
<dbReference type="PANTHER" id="PTHR30404">
    <property type="entry name" value="N-ACETYLMURAMOYL-L-ALANINE AMIDASE"/>
    <property type="match status" value="1"/>
</dbReference>
<evidence type="ECO:0000313" key="4">
    <source>
        <dbReference type="EMBL" id="BEH90115.1"/>
    </source>
</evidence>
<dbReference type="PANTHER" id="PTHR30404:SF0">
    <property type="entry name" value="N-ACETYLMURAMOYL-L-ALANINE AMIDASE AMIC"/>
    <property type="match status" value="1"/>
</dbReference>
<dbReference type="InterPro" id="IPR050695">
    <property type="entry name" value="N-acetylmuramoyl_amidase_3"/>
</dbReference>